<dbReference type="PROSITE" id="PS50913">
    <property type="entry name" value="GRIP"/>
    <property type="match status" value="1"/>
</dbReference>
<feature type="coiled-coil region" evidence="1">
    <location>
        <begin position="489"/>
        <end position="628"/>
    </location>
</feature>
<feature type="compositionally biased region" description="Basic and acidic residues" evidence="2">
    <location>
        <begin position="346"/>
        <end position="357"/>
    </location>
</feature>
<feature type="region of interest" description="Disordered" evidence="2">
    <location>
        <begin position="331"/>
        <end position="369"/>
    </location>
</feature>
<dbReference type="SMART" id="SM00755">
    <property type="entry name" value="Grip"/>
    <property type="match status" value="1"/>
</dbReference>
<feature type="domain" description="GRIP" evidence="3">
    <location>
        <begin position="831"/>
        <end position="879"/>
    </location>
</feature>
<reference evidence="4 5" key="1">
    <citation type="submission" date="2024-03" db="EMBL/GenBank/DDBJ databases">
        <authorList>
            <person name="Brejova B."/>
        </authorList>
    </citation>
    <scope>NUCLEOTIDE SEQUENCE [LARGE SCALE GENOMIC DNA]</scope>
    <source>
        <strain evidence="4 5">CBS 14171</strain>
    </source>
</reference>
<feature type="compositionally biased region" description="Basic and acidic residues" evidence="2">
    <location>
        <begin position="223"/>
        <end position="240"/>
    </location>
</feature>
<feature type="compositionally biased region" description="Low complexity" evidence="2">
    <location>
        <begin position="718"/>
        <end position="730"/>
    </location>
</feature>
<evidence type="ECO:0000256" key="2">
    <source>
        <dbReference type="SAM" id="MobiDB-lite"/>
    </source>
</evidence>
<dbReference type="InterPro" id="IPR000237">
    <property type="entry name" value="GRIP_dom"/>
</dbReference>
<dbReference type="EMBL" id="OZ022405">
    <property type="protein sequence ID" value="CAK9436287.1"/>
    <property type="molecule type" value="Genomic_DNA"/>
</dbReference>
<sequence length="881" mass="100808">MFSKLKNFSEDVAKSLNDMSMPPDQQPNQPAQRPDPLLQLQRNSKILQAETPDTSQLVQPTEESENPTRQTSPAIASEGTTAAAPSYSSADANENLPPAVKSKLKKFAKYEEKYPLLLDAYKIEKKKTELIKVFELVLKENTPISSLADAKILVEYLNGINEKNKIQSTEIRRLTKENSMLSFKVAKSEEQGQSSDKTLQNLENLQKENELLKGNIKKLQEEKLDLEESKSKSNEQDDSNKIIIAEQNSETESLEKQELESTTIPSKMDDATVKELKQDLEKKSKECDEISSKLSTARKELEDKTEEIEDLRDSVKSIGNDLMAAKDKIKELRVQQQQPQQIAEEESTKSSSERNGGEKTAISSSSSEVLEKLAKEVSTWKEKHSAKVKEVEELNAKITNLEEDVHLRNVESKQAEGKLRKEVQSIKKVKDELEAKLKECENELDDHKREKINLETRIEELSSFKSNETSLKLQISSLQASLKHKDEIISELKTKMDTLGRDASELTRKVENLTKTNDQMQANCMGLLKRKNELLTKQELHMDNEKSLNAQITKLQQEKQSIRNELESTKSKLEALVSEKSTAKNDILLFKKDYDEIAMRSKEYNLRIENLEDDISEARNLLSERNREASNMRRLLVDAQDMLKQKDLDHKQEISRLGEEKLELEKTTNGLIKKRQKEVDELQKSLKQSESQVQRLGDQVASLSTQLVEAGADDHDNNNPNNNNHNNNNGAAGGDLQQQIDTLRTALSTATDKARDYEKTNASLKKLNENNIAKFERLSKNYKLLTQQYRYVKQNEKQETHKQQQQQLEERSRNSSIASHDSDADVSFQEQQSRETNIAYLKNVLLGYFEHKEQREQLLPVLKTIFQFNKEDETKFLLAIK</sequence>
<keyword evidence="1" id="KW-0175">Coiled coil</keyword>
<feature type="coiled-coil region" evidence="1">
    <location>
        <begin position="381"/>
        <end position="464"/>
    </location>
</feature>
<evidence type="ECO:0000256" key="1">
    <source>
        <dbReference type="SAM" id="Coils"/>
    </source>
</evidence>
<feature type="region of interest" description="Disordered" evidence="2">
    <location>
        <begin position="1"/>
        <end position="96"/>
    </location>
</feature>
<dbReference type="RefSeq" id="XP_066827783.1">
    <property type="nucleotide sequence ID" value="XM_066976810.1"/>
</dbReference>
<proteinExistence type="predicted"/>
<keyword evidence="5" id="KW-1185">Reference proteome</keyword>
<feature type="compositionally biased region" description="Polar residues" evidence="2">
    <location>
        <begin position="40"/>
        <end position="80"/>
    </location>
</feature>
<gene>
    <name evidence="4" type="ORF">LODBEIA_P08450</name>
</gene>
<protein>
    <recommendedName>
        <fullName evidence="3">GRIP domain-containing protein</fullName>
    </recommendedName>
</protein>
<dbReference type="Gene3D" id="1.20.5.1160">
    <property type="entry name" value="Vasodilator-stimulated phosphoprotein"/>
    <property type="match status" value="1"/>
</dbReference>
<feature type="region of interest" description="Disordered" evidence="2">
    <location>
        <begin position="223"/>
        <end position="271"/>
    </location>
</feature>
<feature type="coiled-coil region" evidence="1">
    <location>
        <begin position="672"/>
        <end position="706"/>
    </location>
</feature>
<feature type="region of interest" description="Disordered" evidence="2">
    <location>
        <begin position="795"/>
        <end position="829"/>
    </location>
</feature>
<dbReference type="GeneID" id="92206041"/>
<evidence type="ECO:0000313" key="4">
    <source>
        <dbReference type="EMBL" id="CAK9436287.1"/>
    </source>
</evidence>
<feature type="compositionally biased region" description="Basic and acidic residues" evidence="2">
    <location>
        <begin position="795"/>
        <end position="813"/>
    </location>
</feature>
<dbReference type="Gene3D" id="1.10.287.1490">
    <property type="match status" value="1"/>
</dbReference>
<dbReference type="Proteomes" id="UP001497383">
    <property type="component" value="Chromosome 1"/>
</dbReference>
<evidence type="ECO:0000313" key="5">
    <source>
        <dbReference type="Proteomes" id="UP001497383"/>
    </source>
</evidence>
<organism evidence="4 5">
    <name type="scientific">Lodderomyces beijingensis</name>
    <dbReference type="NCBI Taxonomy" id="1775926"/>
    <lineage>
        <taxon>Eukaryota</taxon>
        <taxon>Fungi</taxon>
        <taxon>Dikarya</taxon>
        <taxon>Ascomycota</taxon>
        <taxon>Saccharomycotina</taxon>
        <taxon>Pichiomycetes</taxon>
        <taxon>Debaryomycetaceae</taxon>
        <taxon>Candida/Lodderomyces clade</taxon>
        <taxon>Lodderomyces</taxon>
    </lineage>
</organism>
<dbReference type="Pfam" id="PF01465">
    <property type="entry name" value="GRIP"/>
    <property type="match status" value="1"/>
</dbReference>
<feature type="coiled-coil region" evidence="1">
    <location>
        <begin position="740"/>
        <end position="767"/>
    </location>
</feature>
<feature type="region of interest" description="Disordered" evidence="2">
    <location>
        <begin position="711"/>
        <end position="735"/>
    </location>
</feature>
<name>A0ABP0ZHN7_9ASCO</name>
<accession>A0ABP0ZHN7</accession>
<evidence type="ECO:0000259" key="3">
    <source>
        <dbReference type="PROSITE" id="PS50913"/>
    </source>
</evidence>